<dbReference type="Proteomes" id="UP001190700">
    <property type="component" value="Unassembled WGS sequence"/>
</dbReference>
<dbReference type="PANTHER" id="PTHR24123">
    <property type="entry name" value="ANKYRIN REPEAT-CONTAINING"/>
    <property type="match status" value="1"/>
</dbReference>
<name>A0AAE0C179_9CHLO</name>
<sequence>KCGVEEALRGESYVQALRGGSTFKLPGGSTFRTSPQGYPEPPSSPTGAPSPLGLTGGKLWNAARPRSAGSPNSSTNSTSHVAAVVADVLEVGAWLKNLDPKGRLVTRFTSATFCTSPDEFFRVFHECLAAAPFRKQSFTKVGACHGRLLASNVLVGAGGEVWLTGLKGITDGQDELPNLTDVARLELSLMFDTSKLRNAKDEEAAMLMVEALILDHRGHATREDGSVLWDPYEASQELRDTWTAVRALREHVIRYNSLDRTQMRFLLLTGALRWLETAEAPGGSPSTKLERRWALGVAIANAFELMLTVGSATYPHSKYPVQQQRREPECPESQLGDAVLEAEEPSDERMQAAAREQMHDTQLFVHRAAVETMLHRDVVTGLPFDIMKCRVFLQEVVFTHDVTPMRREDVLAGRGERLSREMVDLKLMPDSVNVNLEENPLIAIIGEMMCGKTTLVQQIQVACAMIFDIRPSKSAECLVPLVLPALEFSKALSKWRWLSSNTKLKLGMQNGKKRIIDYRSRKQMDKEAGAARANDVLLEFMTNLYGKNTVQKEVVQRALVNGNLLVILDGIDQTGAFMGNIEEWLRQERERGIRFRVILTCRQTAYEGQKFAKLGFKTLSIEPMLEDRMDSGFRRRLKEWRPAALKYVDAALKAEPKWRRFLTAELYISVATQLLTYQKPDPLPEEVSLLRTQLRNEANFQRQRRALEVEFQDDVWEMVMAPPVIKGQDGEPIYEAKPLFPIQRSLLQRATLNGWTWRAGGWRQNLSRPALRVYRARRKRLLNQRASLPETNSELLNRVLQPIFNTEIPQPALIHLREGTFEQLHDTREAISLLNKSMHLKTYRRIAMQMHETASRTVSWETVAVLVQQEVGTATAAKLQTLLPAVLQANMLPLVKMTLDGQGMMFEHHWLQEFLAADTLYAKLAVDLLGTKIRLASSLVATFCDGSSGKRLQFERVNNTWWQPVFAHMMALLAVRMPTHMSKLLITLKDFIGTAMMCTLFAYIVRAGITEAVRSFIKEDMASMDVPDVAGLMPMQVAVENGHWDIVAAFLEMGTDPNIRLPDTTPCLHLASSLQIGAGDMVRLLLGSAKVPPDIGTRFSGLIALHVAAQNGCLEAVKVLLEHGADVNSLTPSNETALHLAAEATAGSSQEVCCLLLSQGINFQQQDDMGDLALNRAVVVNPPGTVEALCRAHNMERCVATISAGMLYSLHHAARTGNVGLARLTLAEHAAVDGLDAEGNTPLMNACIHGSLSMAKLLLMHRARHDIPNKQQLYPLEMAAIGGSRKSSEGHIELAKELLGYGADYAELLRRCAWKGRLKEVRCLTQAGCRLNAVDEDTGRAAIHGAAEAGFDLVVKDLTENGALFDEPDDEMLTPIELAAMRSHTEVVRILYALGAKPYRMLQKASQDGNKVVVNCLLSVGISPDGGEFELPRPDTAGSESDVEPMMADETLRGAESGAKDDDEAGCNVAGEPNAVGGPASPSAPAFPRALSVPSTAAGVKSGPQRFASINTELDLRRDTSLPTSEAFHAGVENVEAKTGELALSPTAQWPKRKRKRKRNKEAKNYFREWQEMPSSRPIVKPSLVKNTHKIVKRIVRLAPLDVAAEDGHVEVVRSLLGAGASGEKPLERALLEFRHHAVNCILEAGFDPYNVMLDQAEVENVDAVKALLLAGAKADRALYHWAGKVEDGRAAVRCLLQAGANADITIRSYAREGHLKVLEMLFQEKAAEQEADAEGMRALHLAAREGHGTCIVELLDNHPTSDVTHVNAENHTALRLACRGNHLLAVRVLLERGGASPNDAADELGRTHLMDASEKGFLEVVRALVEHKAELEGVDNAGYSAVDLASMGYFKELVMFLLVDCSVGSDNALKRQAQSGSDKAVKCILDAGAEPTTVLLGEALEDNYATVSLLVREGAAWEYALQNAAADGSVVAAKCMKAAGVPLESTLLLVADDGDPISTECLLEAGADPDCRDTDDNTPLQLAAIKGHADVIKLLLKYGANFSVANKEKASPLEFATMSLFTTSVHHLIHAGCMALELLGDHARENRHRQVSCLLEAGQLMDDLNKSGKTALHEASELGHLNTVKALLDFAASTSVRDTQGKVPLDLAAAAGRRDVCRALLQAGAISAPTLTHFAETLDKATCDVLVQAGCPVHEVIVAFCKARNEAGVKTLLKASANPASVFSSAAETGEVATIKWLLKMGADAVALLRQAVRENDVKVVKSLLSGGTPPDKPCPVTTRRPLQDASDLGYVSMVQLLLTKVTKPDQEDEYGVTAMELAAKRRLVEMQLEAALADEAAAKALPSVDLGSSESRPASSKGLLRAAGEDTRPSSGSSSRPKTPKASIYTQIMDALTVAGASGFKLLKTSATKDEAEIIKIVMKAGAPTDPVLNTLSKEGSKAAVVTLLKAAVPTHNVMKACAQGGMRKNLKTMIEAEVSYHQVVRELAEEEEINAVALVQTMGGDLCANLMEFAKEGNCEAVEVMLDAGVELMTLDAERRTCMHWAGYHGHIPLVKTLISRNMAIDNKDIYMNTPLRLATRENQSAAAEILRKHADHLIFVKKVLAAQLTFKGEGYKAGELRTASERGIEEEVERLLLLGVDPDDSVERGNGNGQNSWTPLHLAALNKHLRVTELLLDAEADTTAVNGNGWTPLHMACISGSAEIADTIIEGVKKVNINVKGQNQRTPLHLAVMYEHPALCELLCQNGAWVNEPDVFYRTPLKEAESNKEILEILNSYVDR</sequence>
<evidence type="ECO:0000256" key="3">
    <source>
        <dbReference type="PROSITE-ProRule" id="PRU00023"/>
    </source>
</evidence>
<proteinExistence type="predicted"/>
<feature type="compositionally biased region" description="Low complexity" evidence="4">
    <location>
        <begin position="1473"/>
        <end position="1484"/>
    </location>
</feature>
<feature type="repeat" description="ANK" evidence="3">
    <location>
        <begin position="1100"/>
        <end position="1132"/>
    </location>
</feature>
<dbReference type="InterPro" id="IPR036770">
    <property type="entry name" value="Ankyrin_rpt-contain_sf"/>
</dbReference>
<feature type="repeat" description="ANK" evidence="3">
    <location>
        <begin position="1976"/>
        <end position="2008"/>
    </location>
</feature>
<feature type="repeat" description="ANK" evidence="3">
    <location>
        <begin position="2615"/>
        <end position="2647"/>
    </location>
</feature>
<feature type="repeat" description="ANK" evidence="3">
    <location>
        <begin position="1030"/>
        <end position="1062"/>
    </location>
</feature>
<accession>A0AAE0C179</accession>
<feature type="repeat" description="ANK" evidence="3">
    <location>
        <begin position="2648"/>
        <end position="2680"/>
    </location>
</feature>
<organism evidence="5 6">
    <name type="scientific">Cymbomonas tetramitiformis</name>
    <dbReference type="NCBI Taxonomy" id="36881"/>
    <lineage>
        <taxon>Eukaryota</taxon>
        <taxon>Viridiplantae</taxon>
        <taxon>Chlorophyta</taxon>
        <taxon>Pyramimonadophyceae</taxon>
        <taxon>Pyramimonadales</taxon>
        <taxon>Pyramimonadaceae</taxon>
        <taxon>Cymbomonas</taxon>
    </lineage>
</organism>
<dbReference type="Pfam" id="PF12796">
    <property type="entry name" value="Ank_2"/>
    <property type="match status" value="7"/>
</dbReference>
<feature type="region of interest" description="Disordered" evidence="4">
    <location>
        <begin position="1456"/>
        <end position="1484"/>
    </location>
</feature>
<dbReference type="InterPro" id="IPR002110">
    <property type="entry name" value="Ankyrin_rpt"/>
</dbReference>
<protein>
    <submittedName>
        <fullName evidence="5">Uncharacterized protein</fullName>
    </submittedName>
</protein>
<feature type="repeat" description="ANK" evidence="3">
    <location>
        <begin position="1338"/>
        <end position="1370"/>
    </location>
</feature>
<dbReference type="SMART" id="SM00248">
    <property type="entry name" value="ANK"/>
    <property type="match status" value="28"/>
</dbReference>
<keyword evidence="1" id="KW-0677">Repeat</keyword>
<evidence type="ECO:0000313" key="6">
    <source>
        <dbReference type="Proteomes" id="UP001190700"/>
    </source>
</evidence>
<dbReference type="InterPro" id="IPR051165">
    <property type="entry name" value="Multifunctional_ANK_Repeat"/>
</dbReference>
<evidence type="ECO:0000313" key="5">
    <source>
        <dbReference type="EMBL" id="KAK3245580.1"/>
    </source>
</evidence>
<dbReference type="Gene3D" id="1.25.40.20">
    <property type="entry name" value="Ankyrin repeat-containing domain"/>
    <property type="match status" value="10"/>
</dbReference>
<dbReference type="EMBL" id="LGRX02030517">
    <property type="protein sequence ID" value="KAK3245580.1"/>
    <property type="molecule type" value="Genomic_DNA"/>
</dbReference>
<feature type="repeat" description="ANK" evidence="3">
    <location>
        <begin position="2068"/>
        <end position="2100"/>
    </location>
</feature>
<feature type="repeat" description="ANK" evidence="3">
    <location>
        <begin position="1238"/>
        <end position="1270"/>
    </location>
</feature>
<feature type="repeat" description="ANK" evidence="3">
    <location>
        <begin position="2101"/>
        <end position="2126"/>
    </location>
</feature>
<keyword evidence="2 3" id="KW-0040">ANK repeat</keyword>
<dbReference type="Pfam" id="PF00023">
    <property type="entry name" value="Ank"/>
    <property type="match status" value="1"/>
</dbReference>
<feature type="region of interest" description="Disordered" evidence="4">
    <location>
        <begin position="2304"/>
        <end position="2342"/>
    </location>
</feature>
<evidence type="ECO:0000256" key="1">
    <source>
        <dbReference type="ARBA" id="ARBA00022737"/>
    </source>
</evidence>
<dbReference type="PANTHER" id="PTHR24123:SF33">
    <property type="entry name" value="PROTEIN HOS4"/>
    <property type="match status" value="1"/>
</dbReference>
<feature type="non-terminal residue" evidence="5">
    <location>
        <position position="1"/>
    </location>
</feature>
<feature type="region of interest" description="Disordered" evidence="4">
    <location>
        <begin position="24"/>
        <end position="77"/>
    </location>
</feature>
<evidence type="ECO:0000256" key="4">
    <source>
        <dbReference type="SAM" id="MobiDB-lite"/>
    </source>
</evidence>
<comment type="caution">
    <text evidence="5">The sequence shown here is derived from an EMBL/GenBank/DDBJ whole genome shotgun (WGS) entry which is preliminary data.</text>
</comment>
<dbReference type="PROSITE" id="PS50088">
    <property type="entry name" value="ANK_REPEAT"/>
    <property type="match status" value="11"/>
</dbReference>
<dbReference type="SUPFAM" id="SSF48403">
    <property type="entry name" value="Ankyrin repeat"/>
    <property type="match status" value="5"/>
</dbReference>
<dbReference type="PROSITE" id="PS50297">
    <property type="entry name" value="ANK_REP_REGION"/>
    <property type="match status" value="8"/>
</dbReference>
<keyword evidence="6" id="KW-1185">Reference proteome</keyword>
<feature type="repeat" description="ANK" evidence="3">
    <location>
        <begin position="1805"/>
        <end position="1837"/>
    </location>
</feature>
<feature type="repeat" description="ANK" evidence="3">
    <location>
        <begin position="2683"/>
        <end position="2715"/>
    </location>
</feature>
<gene>
    <name evidence="5" type="ORF">CYMTET_44856</name>
</gene>
<evidence type="ECO:0000256" key="2">
    <source>
        <dbReference type="ARBA" id="ARBA00023043"/>
    </source>
</evidence>
<reference evidence="5 6" key="1">
    <citation type="journal article" date="2015" name="Genome Biol. Evol.">
        <title>Comparative Genomics of a Bacterivorous Green Alga Reveals Evolutionary Causalities and Consequences of Phago-Mixotrophic Mode of Nutrition.</title>
        <authorList>
            <person name="Burns J.A."/>
            <person name="Paasch A."/>
            <person name="Narechania A."/>
            <person name="Kim E."/>
        </authorList>
    </citation>
    <scope>NUCLEOTIDE SEQUENCE [LARGE SCALE GENOMIC DNA]</scope>
    <source>
        <strain evidence="5 6">PLY_AMNH</strain>
    </source>
</reference>